<dbReference type="InterPro" id="IPR021478">
    <property type="entry name" value="DUF3131"/>
</dbReference>
<reference evidence="3" key="1">
    <citation type="submission" date="2022-01" db="EMBL/GenBank/DDBJ databases">
        <title>Whole genome-based taxonomy of the Shewanellaceae.</title>
        <authorList>
            <person name="Martin-Rodriguez A.J."/>
        </authorList>
    </citation>
    <scope>NUCLEOTIDE SEQUENCE</scope>
    <source>
        <strain evidence="3">KCTC 23973</strain>
    </source>
</reference>
<dbReference type="Pfam" id="PF11329">
    <property type="entry name" value="DUF3131"/>
    <property type="match status" value="1"/>
</dbReference>
<comment type="caution">
    <text evidence="3">The sequence shown here is derived from an EMBL/GenBank/DDBJ whole genome shotgun (WGS) entry which is preliminary data.</text>
</comment>
<accession>A0A9X1ZFC8</accession>
<evidence type="ECO:0000313" key="4">
    <source>
        <dbReference type="Proteomes" id="UP001139293"/>
    </source>
</evidence>
<feature type="signal peptide" evidence="1">
    <location>
        <begin position="1"/>
        <end position="26"/>
    </location>
</feature>
<keyword evidence="1" id="KW-0732">Signal</keyword>
<dbReference type="RefSeq" id="WP_248951598.1">
    <property type="nucleotide sequence ID" value="NZ_JAKILB010000016.1"/>
</dbReference>
<gene>
    <name evidence="3" type="ORF">L2740_18870</name>
</gene>
<dbReference type="Proteomes" id="UP001139293">
    <property type="component" value="Unassembled WGS sequence"/>
</dbReference>
<proteinExistence type="predicted"/>
<feature type="domain" description="DUF3131" evidence="2">
    <location>
        <begin position="115"/>
        <end position="467"/>
    </location>
</feature>
<protein>
    <submittedName>
        <fullName evidence="3">DUF3131 domain-containing protein</fullName>
    </submittedName>
</protein>
<sequence length="493" mass="55242">MPKTHHSSYCFLVLLFAALLNTGAAASASELPAQPQTISRNLQHAKDSPPVTIRFQRRAVIPKVSHDSELVTQAVQTNQTKQASTKINPTAAELTPTKHTVVIELTRHEKLLINKAKRYFDKNWNATTGLIDSVQGYTHATMWDVASGIGGLLALEALSENSQQLTDFRLEKMLDTLLELPLYKATLPNRQYNTRTAQPSGRMSQTAANGNGWSALDLGRLYIWLEILKRHKPFLANKIHQLKSKWLLERATHKGNLYGTKLTSKKEYFRQEGRLGYLQYAATGYQLAGLDVATAFECDKLETTELNGIKLLIDRGNLPFFTLDPYLLYAIEIGYEKSCWNQLLSLYQLHKQNAQTTSKLSAYAEDSLNKAPWFLYNNITYQGKPWQSVSHAGKAVSYPQTFSNKAAFAMSVLFDEAYGQQLADLVISNSARHNVIPTGLYANGKTNTAYNINTNSLILVSLWYKSRAKRAILPSLEQRDIKQATTAISAINH</sequence>
<dbReference type="EMBL" id="JAKILB010000016">
    <property type="protein sequence ID" value="MCL1140603.1"/>
    <property type="molecule type" value="Genomic_DNA"/>
</dbReference>
<evidence type="ECO:0000313" key="3">
    <source>
        <dbReference type="EMBL" id="MCL1140603.1"/>
    </source>
</evidence>
<name>A0A9X1ZFC8_9GAMM</name>
<evidence type="ECO:0000259" key="2">
    <source>
        <dbReference type="Pfam" id="PF11329"/>
    </source>
</evidence>
<feature type="chain" id="PRO_5040758878" evidence="1">
    <location>
        <begin position="27"/>
        <end position="493"/>
    </location>
</feature>
<keyword evidence="4" id="KW-1185">Reference proteome</keyword>
<organism evidence="3 4">
    <name type="scientific">Shewanella pneumatophori</name>
    <dbReference type="NCBI Taxonomy" id="314092"/>
    <lineage>
        <taxon>Bacteria</taxon>
        <taxon>Pseudomonadati</taxon>
        <taxon>Pseudomonadota</taxon>
        <taxon>Gammaproteobacteria</taxon>
        <taxon>Alteromonadales</taxon>
        <taxon>Shewanellaceae</taxon>
        <taxon>Shewanella</taxon>
    </lineage>
</organism>
<dbReference type="AlphaFoldDB" id="A0A9X1ZFC8"/>
<evidence type="ECO:0000256" key="1">
    <source>
        <dbReference type="SAM" id="SignalP"/>
    </source>
</evidence>